<feature type="region of interest" description="Disordered" evidence="1">
    <location>
        <begin position="22"/>
        <end position="45"/>
    </location>
</feature>
<gene>
    <name evidence="2" type="ORF">ACFFIX_10065</name>
</gene>
<evidence type="ECO:0000313" key="2">
    <source>
        <dbReference type="EMBL" id="MFC0271799.1"/>
    </source>
</evidence>
<reference evidence="2 3" key="1">
    <citation type="submission" date="2024-09" db="EMBL/GenBank/DDBJ databases">
        <authorList>
            <person name="Sun Q."/>
            <person name="Mori K."/>
        </authorList>
    </citation>
    <scope>NUCLEOTIDE SEQUENCE [LARGE SCALE GENOMIC DNA]</scope>
    <source>
        <strain evidence="2 3">CCM 7228</strain>
    </source>
</reference>
<keyword evidence="3" id="KW-1185">Reference proteome</keyword>
<name>A0ABV6GE04_9BACI</name>
<evidence type="ECO:0000256" key="1">
    <source>
        <dbReference type="SAM" id="MobiDB-lite"/>
    </source>
</evidence>
<protein>
    <submittedName>
        <fullName evidence="2">Uncharacterized protein</fullName>
    </submittedName>
</protein>
<dbReference type="EMBL" id="JBHLVO010000006">
    <property type="protein sequence ID" value="MFC0271799.1"/>
    <property type="molecule type" value="Genomic_DNA"/>
</dbReference>
<accession>A0ABV6GE04</accession>
<evidence type="ECO:0000313" key="3">
    <source>
        <dbReference type="Proteomes" id="UP001589854"/>
    </source>
</evidence>
<comment type="caution">
    <text evidence="2">The sequence shown here is derived from an EMBL/GenBank/DDBJ whole genome shotgun (WGS) entry which is preliminary data.</text>
</comment>
<sequence length="45" mass="4939">MNNEYFSMVFLIREKRLPHNANTQGKLSGDHAGHLAADGSGVLQI</sequence>
<proteinExistence type="predicted"/>
<dbReference type="Proteomes" id="UP001589854">
    <property type="component" value="Unassembled WGS sequence"/>
</dbReference>
<organism evidence="2 3">
    <name type="scientific">Metabacillus herbersteinensis</name>
    <dbReference type="NCBI Taxonomy" id="283816"/>
    <lineage>
        <taxon>Bacteria</taxon>
        <taxon>Bacillati</taxon>
        <taxon>Bacillota</taxon>
        <taxon>Bacilli</taxon>
        <taxon>Bacillales</taxon>
        <taxon>Bacillaceae</taxon>
        <taxon>Metabacillus</taxon>
    </lineage>
</organism>